<proteinExistence type="predicted"/>
<dbReference type="Pfam" id="PF00583">
    <property type="entry name" value="Acetyltransf_1"/>
    <property type="match status" value="1"/>
</dbReference>
<organism evidence="2 3">
    <name type="scientific">Litoreibacter roseus</name>
    <dbReference type="NCBI Taxonomy" id="2601869"/>
    <lineage>
        <taxon>Bacteria</taxon>
        <taxon>Pseudomonadati</taxon>
        <taxon>Pseudomonadota</taxon>
        <taxon>Alphaproteobacteria</taxon>
        <taxon>Rhodobacterales</taxon>
        <taxon>Roseobacteraceae</taxon>
        <taxon>Litoreibacter</taxon>
    </lineage>
</organism>
<dbReference type="CDD" id="cd04301">
    <property type="entry name" value="NAT_SF"/>
    <property type="match status" value="1"/>
</dbReference>
<sequence>MIRHRVMTLDDLEVVLSWAAAEGWNPGLDDASAFLAADPNGFFVAEEGATPVAAISVVNHSDTFSFLGLYLCQPAYRGKGIGLALWRHAIAHAGNRTIGLDGVPEQQSNYAKFGFDMVGKTIRYSGVIDPAASPEIRDATAEDIAGLVKREAIASGWSKPRYLSEWFQTAPSRKTLVFGQGSQVSGFATVRKCRSGAKIGPLVAPDKNIAEALIRDAARIFEGPISIDVPWTSEGLSDQCRFLGLEPVFETGRMYRGKSATPSGSYVAVTTLELG</sequence>
<accession>A0A6N6JBX1</accession>
<name>A0A6N6JBX1_9RHOB</name>
<dbReference type="InterPro" id="IPR016181">
    <property type="entry name" value="Acyl_CoA_acyltransferase"/>
</dbReference>
<dbReference type="InterPro" id="IPR052729">
    <property type="entry name" value="Acyl/Acetyltrans_Enzymes"/>
</dbReference>
<feature type="domain" description="N-acetyltransferase" evidence="1">
    <location>
        <begin position="2"/>
        <end position="140"/>
    </location>
</feature>
<protein>
    <submittedName>
        <fullName evidence="2">N-acetyltransferase GCN5</fullName>
    </submittedName>
</protein>
<dbReference type="EMBL" id="BLJE01000001">
    <property type="protein sequence ID" value="GFE63791.1"/>
    <property type="molecule type" value="Genomic_DNA"/>
</dbReference>
<evidence type="ECO:0000259" key="1">
    <source>
        <dbReference type="PROSITE" id="PS51186"/>
    </source>
</evidence>
<dbReference type="Pfam" id="PF18014">
    <property type="entry name" value="Acetyltransf_18"/>
    <property type="match status" value="1"/>
</dbReference>
<dbReference type="Gene3D" id="3.40.630.30">
    <property type="match status" value="1"/>
</dbReference>
<dbReference type="PROSITE" id="PS51186">
    <property type="entry name" value="GNAT"/>
    <property type="match status" value="1"/>
</dbReference>
<dbReference type="RefSeq" id="WP_243144806.1">
    <property type="nucleotide sequence ID" value="NZ_BLJE01000001.1"/>
</dbReference>
<evidence type="ECO:0000313" key="2">
    <source>
        <dbReference type="EMBL" id="GFE63791.1"/>
    </source>
</evidence>
<dbReference type="SUPFAM" id="SSF55729">
    <property type="entry name" value="Acyl-CoA N-acyltransferases (Nat)"/>
    <property type="match status" value="1"/>
</dbReference>
<dbReference type="InterPro" id="IPR041496">
    <property type="entry name" value="YitH/HolE_GNAT"/>
</dbReference>
<dbReference type="Proteomes" id="UP000436822">
    <property type="component" value="Unassembled WGS sequence"/>
</dbReference>
<dbReference type="PANTHER" id="PTHR47237">
    <property type="entry name" value="SLL0310 PROTEIN"/>
    <property type="match status" value="1"/>
</dbReference>
<dbReference type="PANTHER" id="PTHR47237:SF1">
    <property type="entry name" value="SLL0310 PROTEIN"/>
    <property type="match status" value="1"/>
</dbReference>
<keyword evidence="3" id="KW-1185">Reference proteome</keyword>
<dbReference type="AlphaFoldDB" id="A0A6N6JBX1"/>
<comment type="caution">
    <text evidence="2">The sequence shown here is derived from an EMBL/GenBank/DDBJ whole genome shotgun (WGS) entry which is preliminary data.</text>
</comment>
<gene>
    <name evidence="2" type="ORF">KIN_08650</name>
</gene>
<keyword evidence="2" id="KW-0808">Transferase</keyword>
<evidence type="ECO:0000313" key="3">
    <source>
        <dbReference type="Proteomes" id="UP000436822"/>
    </source>
</evidence>
<dbReference type="GO" id="GO:0016747">
    <property type="term" value="F:acyltransferase activity, transferring groups other than amino-acyl groups"/>
    <property type="evidence" value="ECO:0007669"/>
    <property type="project" value="InterPro"/>
</dbReference>
<dbReference type="InterPro" id="IPR000182">
    <property type="entry name" value="GNAT_dom"/>
</dbReference>
<dbReference type="Gene3D" id="3.40.630.90">
    <property type="match status" value="1"/>
</dbReference>
<reference evidence="2 3" key="1">
    <citation type="submission" date="2019-12" db="EMBL/GenBank/DDBJ databases">
        <title>Litoreibacter badius sp. nov., a novel bacteriochlorophyll a-containing bacterium in the genus Litoreibacter.</title>
        <authorList>
            <person name="Kanamuro M."/>
            <person name="Takabe Y."/>
            <person name="Mori K."/>
            <person name="Takaichi S."/>
            <person name="Hanada S."/>
        </authorList>
    </citation>
    <scope>NUCLEOTIDE SEQUENCE [LARGE SCALE GENOMIC DNA]</scope>
    <source>
        <strain evidence="2 3">K6</strain>
    </source>
</reference>